<keyword evidence="2" id="KW-0540">Nuclease</keyword>
<comment type="caution">
    <text evidence="2">The sequence shown here is derived from an EMBL/GenBank/DDBJ whole genome shotgun (WGS) entry which is preliminary data.</text>
</comment>
<dbReference type="EMBL" id="LBTF01000021">
    <property type="protein sequence ID" value="KKQ35217.1"/>
    <property type="molecule type" value="Genomic_DNA"/>
</dbReference>
<keyword evidence="1" id="KW-0812">Transmembrane</keyword>
<dbReference type="SUPFAM" id="SSF57884">
    <property type="entry name" value="Ada DNA repair protein, N-terminal domain (N-Ada 10)"/>
    <property type="match status" value="1"/>
</dbReference>
<evidence type="ECO:0000256" key="1">
    <source>
        <dbReference type="SAM" id="Phobius"/>
    </source>
</evidence>
<dbReference type="AlphaFoldDB" id="A0A0G0GYZ1"/>
<reference evidence="2 3" key="1">
    <citation type="journal article" date="2015" name="Nature">
        <title>rRNA introns, odd ribosomes, and small enigmatic genomes across a large radiation of phyla.</title>
        <authorList>
            <person name="Brown C.T."/>
            <person name="Hug L.A."/>
            <person name="Thomas B.C."/>
            <person name="Sharon I."/>
            <person name="Castelle C.J."/>
            <person name="Singh A."/>
            <person name="Wilkins M.J."/>
            <person name="Williams K.H."/>
            <person name="Banfield J.F."/>
        </authorList>
    </citation>
    <scope>NUCLEOTIDE SEQUENCE [LARGE SCALE GENOMIC DNA]</scope>
</reference>
<feature type="transmembrane region" description="Helical" evidence="1">
    <location>
        <begin position="23"/>
        <end position="40"/>
    </location>
</feature>
<accession>A0A0G0GYZ1</accession>
<dbReference type="Proteomes" id="UP000033876">
    <property type="component" value="Unassembled WGS sequence"/>
</dbReference>
<keyword evidence="1" id="KW-0472">Membrane</keyword>
<proteinExistence type="predicted"/>
<dbReference type="GO" id="GO:0004519">
    <property type="term" value="F:endonuclease activity"/>
    <property type="evidence" value="ECO:0007669"/>
    <property type="project" value="UniProtKB-KW"/>
</dbReference>
<dbReference type="Gene3D" id="3.40.10.10">
    <property type="entry name" value="DNA Methylphosphotriester Repair Domain"/>
    <property type="match status" value="1"/>
</dbReference>
<name>A0A0G0GYZ1_9BACT</name>
<evidence type="ECO:0000313" key="3">
    <source>
        <dbReference type="Proteomes" id="UP000033876"/>
    </source>
</evidence>
<protein>
    <submittedName>
        <fullName evidence="2">Endonuclease I</fullName>
    </submittedName>
</protein>
<gene>
    <name evidence="2" type="ORF">US50_C0021G0006</name>
</gene>
<evidence type="ECO:0000313" key="2">
    <source>
        <dbReference type="EMBL" id="KKQ35217.1"/>
    </source>
</evidence>
<dbReference type="InterPro" id="IPR035451">
    <property type="entry name" value="Ada-like_dom_sf"/>
</dbReference>
<sequence length="142" mass="15385">MASINETTKKIKEFVQSDLGKDIYIGSIIILVAFASFGLGRMSKSAENKENVQVMGITAEYTKQTSQPHSEQGTTSQAASAINISESNIIDQLGMIFASKRGKKYYLPGCSGGSTIKEENKIYFSTEGEAMNAGYEKSSTCK</sequence>
<keyword evidence="1" id="KW-1133">Transmembrane helix</keyword>
<keyword evidence="2" id="KW-0255">Endonuclease</keyword>
<organism evidence="2 3">
    <name type="scientific">Candidatus Nomurabacteria bacterium GW2011_GWB1_37_5</name>
    <dbReference type="NCBI Taxonomy" id="1618742"/>
    <lineage>
        <taxon>Bacteria</taxon>
        <taxon>Candidatus Nomuraibacteriota</taxon>
    </lineage>
</organism>
<keyword evidence="2" id="KW-0378">Hydrolase</keyword>